<sequence>MTYQRILVPFDGSKYAKKSLEHAVDIAKNNDAIIHLCTIITTGGVVPPGSLLGLVRESARGTLQKRLLQASKIEAEHMQNEQVKFCKSKGVRAYPKVAVNGNVAEQILAMAKKKSADLIIIGSQGLHGVSKLKSLGSVSRKVSEHASCPVLIVR</sequence>
<dbReference type="RefSeq" id="WP_048188672.1">
    <property type="nucleotide sequence ID" value="NZ_CP011097.1"/>
</dbReference>
<dbReference type="KEGG" id="tah:SU86_004945"/>
<organism evidence="3 4">
    <name type="scientific">Candidatus Nitrosotenuis cloacae</name>
    <dbReference type="NCBI Taxonomy" id="1603555"/>
    <lineage>
        <taxon>Archaea</taxon>
        <taxon>Nitrososphaerota</taxon>
        <taxon>Candidatus Nitrosotenuis</taxon>
    </lineage>
</organism>
<dbReference type="PRINTS" id="PR01438">
    <property type="entry name" value="UNVRSLSTRESS"/>
</dbReference>
<dbReference type="GeneID" id="24875745"/>
<dbReference type="EMBL" id="CP011097">
    <property type="protein sequence ID" value="AJZ75818.1"/>
    <property type="molecule type" value="Genomic_DNA"/>
</dbReference>
<name>A0A3G1B1S6_9ARCH</name>
<dbReference type="InterPro" id="IPR006015">
    <property type="entry name" value="Universal_stress_UspA"/>
</dbReference>
<keyword evidence="4" id="KW-1185">Reference proteome</keyword>
<evidence type="ECO:0000256" key="1">
    <source>
        <dbReference type="ARBA" id="ARBA00008791"/>
    </source>
</evidence>
<evidence type="ECO:0000313" key="3">
    <source>
        <dbReference type="EMBL" id="AJZ75818.1"/>
    </source>
</evidence>
<reference evidence="3 4" key="1">
    <citation type="journal article" date="2016" name="Sci. Rep.">
        <title>A novel ammonia-oxidizing archaeon from wastewater treatment plant: Its enrichment, physiological and genomic characteristics.</title>
        <authorList>
            <person name="Li Y."/>
            <person name="Ding K."/>
            <person name="Wen X."/>
            <person name="Zhang B."/>
            <person name="Shen B."/>
            <person name="Yang Y."/>
        </authorList>
    </citation>
    <scope>NUCLEOTIDE SEQUENCE [LARGE SCALE GENOMIC DNA]</scope>
    <source>
        <strain evidence="3 4">SAT1</strain>
    </source>
</reference>
<dbReference type="AlphaFoldDB" id="A0A3G1B1S6"/>
<gene>
    <name evidence="3" type="ORF">SU86_004945</name>
</gene>
<dbReference type="CDD" id="cd00293">
    <property type="entry name" value="USP-like"/>
    <property type="match status" value="1"/>
</dbReference>
<evidence type="ECO:0000259" key="2">
    <source>
        <dbReference type="Pfam" id="PF00582"/>
    </source>
</evidence>
<proteinExistence type="inferred from homology"/>
<accession>A0A3G1B1S6</accession>
<dbReference type="PANTHER" id="PTHR46268:SF6">
    <property type="entry name" value="UNIVERSAL STRESS PROTEIN UP12"/>
    <property type="match status" value="1"/>
</dbReference>
<feature type="domain" description="UspA" evidence="2">
    <location>
        <begin position="3"/>
        <end position="154"/>
    </location>
</feature>
<dbReference type="PANTHER" id="PTHR46268">
    <property type="entry name" value="STRESS RESPONSE PROTEIN NHAX"/>
    <property type="match status" value="1"/>
</dbReference>
<comment type="similarity">
    <text evidence="1">Belongs to the universal stress protein A family.</text>
</comment>
<dbReference type="OrthoDB" id="105697at2157"/>
<protein>
    <recommendedName>
        <fullName evidence="2">UspA domain-containing protein</fullName>
    </recommendedName>
</protein>
<dbReference type="Proteomes" id="UP000266745">
    <property type="component" value="Chromosome"/>
</dbReference>
<dbReference type="SUPFAM" id="SSF52402">
    <property type="entry name" value="Adenine nucleotide alpha hydrolases-like"/>
    <property type="match status" value="1"/>
</dbReference>
<dbReference type="Gene3D" id="3.40.50.620">
    <property type="entry name" value="HUPs"/>
    <property type="match status" value="1"/>
</dbReference>
<dbReference type="InterPro" id="IPR006016">
    <property type="entry name" value="UspA"/>
</dbReference>
<dbReference type="InterPro" id="IPR014729">
    <property type="entry name" value="Rossmann-like_a/b/a_fold"/>
</dbReference>
<dbReference type="Pfam" id="PF00582">
    <property type="entry name" value="Usp"/>
    <property type="match status" value="1"/>
</dbReference>
<dbReference type="STRING" id="1603555.SU86_004945"/>
<evidence type="ECO:0000313" key="4">
    <source>
        <dbReference type="Proteomes" id="UP000266745"/>
    </source>
</evidence>